<keyword evidence="3" id="KW-1185">Reference proteome</keyword>
<dbReference type="Proteomes" id="UP000077521">
    <property type="component" value="Unassembled WGS sequence"/>
</dbReference>
<reference evidence="2" key="1">
    <citation type="submission" date="2016-04" db="EMBL/GenBank/DDBJ databases">
        <authorList>
            <person name="Nguyen H.D."/>
            <person name="Samba Siva P."/>
            <person name="Cullis J."/>
            <person name="Levesque C.A."/>
            <person name="Hambleton S."/>
        </authorList>
    </citation>
    <scope>NUCLEOTIDE SEQUENCE</scope>
    <source>
        <strain evidence="2">DAOMC 236416</strain>
    </source>
</reference>
<evidence type="ECO:0000313" key="3">
    <source>
        <dbReference type="Proteomes" id="UP000077521"/>
    </source>
</evidence>
<feature type="region of interest" description="Disordered" evidence="1">
    <location>
        <begin position="142"/>
        <end position="175"/>
    </location>
</feature>
<dbReference type="AlphaFoldDB" id="A0A8T8SDU5"/>
<feature type="compositionally biased region" description="Polar residues" evidence="1">
    <location>
        <begin position="87"/>
        <end position="98"/>
    </location>
</feature>
<evidence type="ECO:0000256" key="1">
    <source>
        <dbReference type="SAM" id="MobiDB-lite"/>
    </source>
</evidence>
<comment type="caution">
    <text evidence="2">The sequence shown here is derived from an EMBL/GenBank/DDBJ whole genome shotgun (WGS) entry which is preliminary data.</text>
</comment>
<name>A0A8T8SDU5_9BASI</name>
<feature type="region of interest" description="Disordered" evidence="1">
    <location>
        <begin position="87"/>
        <end position="109"/>
    </location>
</feature>
<feature type="non-terminal residue" evidence="2">
    <location>
        <position position="1"/>
    </location>
</feature>
<gene>
    <name evidence="2" type="ORF">A4X13_0g8584</name>
</gene>
<protein>
    <submittedName>
        <fullName evidence="2">Uncharacterized protein</fullName>
    </submittedName>
</protein>
<organism evidence="2 3">
    <name type="scientific">Tilletia indica</name>
    <dbReference type="NCBI Taxonomy" id="43049"/>
    <lineage>
        <taxon>Eukaryota</taxon>
        <taxon>Fungi</taxon>
        <taxon>Dikarya</taxon>
        <taxon>Basidiomycota</taxon>
        <taxon>Ustilaginomycotina</taxon>
        <taxon>Exobasidiomycetes</taxon>
        <taxon>Tilletiales</taxon>
        <taxon>Tilletiaceae</taxon>
        <taxon>Tilletia</taxon>
    </lineage>
</organism>
<reference evidence="2" key="2">
    <citation type="journal article" date="2019" name="IMA Fungus">
        <title>Genome sequencing and comparison of five Tilletia species to identify candidate genes for the detection of regulated species infecting wheat.</title>
        <authorList>
            <person name="Nguyen H.D.T."/>
            <person name="Sultana T."/>
            <person name="Kesanakurti P."/>
            <person name="Hambleton S."/>
        </authorList>
    </citation>
    <scope>NUCLEOTIDE SEQUENCE</scope>
    <source>
        <strain evidence="2">DAOMC 236416</strain>
    </source>
</reference>
<evidence type="ECO:0000313" key="2">
    <source>
        <dbReference type="EMBL" id="KAE8237928.1"/>
    </source>
</evidence>
<dbReference type="EMBL" id="LWDF02001583">
    <property type="protein sequence ID" value="KAE8237928.1"/>
    <property type="molecule type" value="Genomic_DNA"/>
</dbReference>
<feature type="region of interest" description="Disordered" evidence="1">
    <location>
        <begin position="246"/>
        <end position="265"/>
    </location>
</feature>
<accession>A0A8T8SDU5</accession>
<proteinExistence type="predicted"/>
<sequence length="265" mass="27696">PSLSVASSLESTAASARYSWSTSSLLTGHPPPSTSRVLVALALHLKFRSASLPPYRGLPPLPPQVLAGPAPHLPQVQVGVTPSLLSTVPTGCPSTSSSGRRHSLPPGHRSYRMPFHLKSAGLPPCLPATLSSTASVLVASIPTTSSPGRSPSSPTATPISSLGRPPSLPSPGARSRWLKCAGRPPYLPTYLPTSSSGRPPSLPRLGMRSRQLKTWPPSPRLPRVAFLASPSSPRLPRLAFLAFLDSSSSASSPSPLRLARRPPVP</sequence>
<feature type="compositionally biased region" description="Low complexity" evidence="1">
    <location>
        <begin position="246"/>
        <end position="257"/>
    </location>
</feature>